<accession>A0A8S2VZ09</accession>
<dbReference type="EMBL" id="CAJOBI010057124">
    <property type="protein sequence ID" value="CAF4399092.1"/>
    <property type="molecule type" value="Genomic_DNA"/>
</dbReference>
<dbReference type="Proteomes" id="UP000676336">
    <property type="component" value="Unassembled WGS sequence"/>
</dbReference>
<dbReference type="Gene3D" id="1.20.1070.10">
    <property type="entry name" value="Rhodopsin 7-helix transmembrane proteins"/>
    <property type="match status" value="1"/>
</dbReference>
<keyword evidence="2" id="KW-0472">Membrane</keyword>
<gene>
    <name evidence="4" type="ORF">SMN809_LOCUS30363</name>
</gene>
<reference evidence="4" key="1">
    <citation type="submission" date="2021-02" db="EMBL/GenBank/DDBJ databases">
        <authorList>
            <person name="Nowell W R."/>
        </authorList>
    </citation>
    <scope>NUCLEOTIDE SEQUENCE</scope>
</reference>
<evidence type="ECO:0000313" key="4">
    <source>
        <dbReference type="EMBL" id="CAF4399092.1"/>
    </source>
</evidence>
<feature type="transmembrane region" description="Helical" evidence="2">
    <location>
        <begin position="525"/>
        <end position="544"/>
    </location>
</feature>
<dbReference type="PROSITE" id="PS00022">
    <property type="entry name" value="EGF_1"/>
    <property type="match status" value="3"/>
</dbReference>
<sequence>MCPPSYYGDLCQYQNERVSLTLDLVRAERRNVHVIVIMLIDEEENINSYNQYEYIASQSCGIKLNRYLLFSKRPKNMSKNYSIRIDAYEKHSITYRGSWHLSIDFLFLPVNRISALLYMPFERTPILYNCFPTCINGECVQYLNKNYLFCRCFSGWSGIQCNIKLNCQRCSPDSICIGSINDRSICICPMMKFGPRCLLTSVCPKNACQNNGQCIPADISVSDSHYYGSKCEYRKGQLDIYLENLNIPSFLSTFFLTISNESEPQLAIMIQKLTLFQRRVTFRISIPYNLVIVELNRKYYLAAIQSISNLDLSTINPSHECLSIEILFKSTLMKMSRFQRIKFYHIPCQTNHDFNCFMDKFYLCLCTKDRHANCVEFNYDKNLQCSSKHYCANGAKCLQDHPTCPSAIICVCTNCFFGHQCQFYAKGLGLTLDEILGYEIKHNLIFTQQPFSVKLSAFITMIMLLIGLINGILSILIFKRKSSQEVGCGIYLFASSITSISIVILFSLKFWLLIYSYRDVFGKRIILFSNCMIIEPLLKLLLYIDNWLNGCVANERVFSIFKGIAFNKSKSRPMAKWIISIVVIINIILIFPPHVANTASIFAVNRGNFREAVNLYEMGAGTRSGKTAVNRQFYSGFSNMGQVLYLDLFDDINEERTWCVVLYSSLLNTYSSSIIFFHFFAPCLLNLFSAIFIIIGTARQRF</sequence>
<organism evidence="4 5">
    <name type="scientific">Rotaria magnacalcarata</name>
    <dbReference type="NCBI Taxonomy" id="392030"/>
    <lineage>
        <taxon>Eukaryota</taxon>
        <taxon>Metazoa</taxon>
        <taxon>Spiralia</taxon>
        <taxon>Gnathifera</taxon>
        <taxon>Rotifera</taxon>
        <taxon>Eurotatoria</taxon>
        <taxon>Bdelloidea</taxon>
        <taxon>Philodinida</taxon>
        <taxon>Philodinidae</taxon>
        <taxon>Rotaria</taxon>
    </lineage>
</organism>
<feature type="transmembrane region" description="Helical" evidence="2">
    <location>
        <begin position="455"/>
        <end position="478"/>
    </location>
</feature>
<feature type="transmembrane region" description="Helical" evidence="2">
    <location>
        <begin position="674"/>
        <end position="695"/>
    </location>
</feature>
<dbReference type="SUPFAM" id="SSF57196">
    <property type="entry name" value="EGF/Laminin"/>
    <property type="match status" value="1"/>
</dbReference>
<evidence type="ECO:0000259" key="3">
    <source>
        <dbReference type="PROSITE" id="PS50026"/>
    </source>
</evidence>
<comment type="caution">
    <text evidence="4">The sequence shown here is derived from an EMBL/GenBank/DDBJ whole genome shotgun (WGS) entry which is preliminary data.</text>
</comment>
<dbReference type="PROSITE" id="PS01186">
    <property type="entry name" value="EGF_2"/>
    <property type="match status" value="1"/>
</dbReference>
<evidence type="ECO:0000256" key="1">
    <source>
        <dbReference type="PROSITE-ProRule" id="PRU00076"/>
    </source>
</evidence>
<keyword evidence="1" id="KW-1015">Disulfide bond</keyword>
<feature type="transmembrane region" description="Helical" evidence="2">
    <location>
        <begin position="577"/>
        <end position="596"/>
    </location>
</feature>
<keyword evidence="2" id="KW-1133">Transmembrane helix</keyword>
<comment type="caution">
    <text evidence="1">Lacks conserved residue(s) required for the propagation of feature annotation.</text>
</comment>
<proteinExistence type="predicted"/>
<feature type="disulfide bond" evidence="1">
    <location>
        <begin position="152"/>
        <end position="161"/>
    </location>
</feature>
<evidence type="ECO:0000313" key="5">
    <source>
        <dbReference type="Proteomes" id="UP000676336"/>
    </source>
</evidence>
<evidence type="ECO:0000256" key="2">
    <source>
        <dbReference type="SAM" id="Phobius"/>
    </source>
</evidence>
<dbReference type="GO" id="GO:0005112">
    <property type="term" value="F:Notch binding"/>
    <property type="evidence" value="ECO:0007669"/>
    <property type="project" value="TreeGrafter"/>
</dbReference>
<name>A0A8S2VZ09_9BILA</name>
<dbReference type="Gene3D" id="2.10.25.10">
    <property type="entry name" value="Laminin"/>
    <property type="match status" value="1"/>
</dbReference>
<feature type="domain" description="EGF-like" evidence="3">
    <location>
        <begin position="126"/>
        <end position="162"/>
    </location>
</feature>
<dbReference type="PANTHER" id="PTHR24044">
    <property type="entry name" value="NOTCH LIGAND FAMILY MEMBER"/>
    <property type="match status" value="1"/>
</dbReference>
<dbReference type="PROSITE" id="PS50026">
    <property type="entry name" value="EGF_3"/>
    <property type="match status" value="1"/>
</dbReference>
<dbReference type="PANTHER" id="PTHR24044:SF420">
    <property type="entry name" value="DELTA AND NOTCH-LIKE EPIDERMAL GROWTH FACTOR-RELATED RECEPTOR ISOFORM X1"/>
    <property type="match status" value="1"/>
</dbReference>
<protein>
    <recommendedName>
        <fullName evidence="3">EGF-like domain-containing protein</fullName>
    </recommendedName>
</protein>
<keyword evidence="1" id="KW-0245">EGF-like domain</keyword>
<dbReference type="InterPro" id="IPR000742">
    <property type="entry name" value="EGF"/>
</dbReference>
<dbReference type="InterPro" id="IPR050906">
    <property type="entry name" value="Notch_signaling"/>
</dbReference>
<dbReference type="AlphaFoldDB" id="A0A8S2VZ09"/>
<keyword evidence="2" id="KW-0812">Transmembrane</keyword>
<feature type="transmembrane region" description="Helical" evidence="2">
    <location>
        <begin position="490"/>
        <end position="513"/>
    </location>
</feature>